<dbReference type="RefSeq" id="WP_119821531.1">
    <property type="nucleotide sequence ID" value="NZ_CP025066.1"/>
</dbReference>
<evidence type="ECO:0000313" key="1">
    <source>
        <dbReference type="EMBL" id="AUX10853.1"/>
    </source>
</evidence>
<name>A0A343TP31_9EURY</name>
<accession>A0A343TP31</accession>
<dbReference type="AlphaFoldDB" id="A0A343TP31"/>
<keyword evidence="2" id="KW-1185">Reference proteome</keyword>
<organism evidence="1 2">
    <name type="scientific">Halalkaliarchaeum desulfuricum</name>
    <dbReference type="NCBI Taxonomy" id="2055893"/>
    <lineage>
        <taxon>Archaea</taxon>
        <taxon>Methanobacteriati</taxon>
        <taxon>Methanobacteriota</taxon>
        <taxon>Stenosarchaea group</taxon>
        <taxon>Halobacteria</taxon>
        <taxon>Halobacteriales</taxon>
        <taxon>Haloferacaceae</taxon>
        <taxon>Halalkaliarchaeum</taxon>
    </lineage>
</organism>
<dbReference type="EMBL" id="CP025066">
    <property type="protein sequence ID" value="AUX10853.1"/>
    <property type="molecule type" value="Genomic_DNA"/>
</dbReference>
<dbReference type="Proteomes" id="UP000263012">
    <property type="component" value="Chromosome"/>
</dbReference>
<sequence>MNRRALLVSLGAAGSGIGSAGCVGRIPGVGDPSLDVSFDAEVRRSFGDDGPAQLTLTFANRTDAPLLLRPGVMQGIPGPFTAIRGRRRADDRELLLFYTGIDLDRYVLCADVDRTPVPDEPVDGCWRPVCREGLEIITAHGPIELEPGEELIGEYTVLDGFDDGCLRPGTYEFDDSTAIGRAVPGEGEFESEAVSLERRLAVAVEEKGNVSVTASAIVGESEEGQSR</sequence>
<dbReference type="PROSITE" id="PS51257">
    <property type="entry name" value="PROKAR_LIPOPROTEIN"/>
    <property type="match status" value="1"/>
</dbReference>
<proteinExistence type="predicted"/>
<reference evidence="2" key="1">
    <citation type="submission" date="2017-11" db="EMBL/GenBank/DDBJ databases">
        <title>Phenotypic and genomic properties of facultatively anaerobic sulfur-reducing natronoarchaea from hypersaline soda lakes.</title>
        <authorList>
            <person name="Sorokin D.Y."/>
            <person name="Kublanov I.V."/>
            <person name="Roman P."/>
            <person name="Sinninghe Damste J.S."/>
            <person name="Golyshin P.N."/>
            <person name="Rojo D."/>
            <person name="Ciordia S."/>
            <person name="Mena M.D.C."/>
            <person name="Ferrer M."/>
            <person name="Messina E."/>
            <person name="Smedile F."/>
            <person name="La Spada G."/>
            <person name="La Cono V."/>
            <person name="Yakimov M.M."/>
        </authorList>
    </citation>
    <scope>NUCLEOTIDE SEQUENCE [LARGE SCALE GENOMIC DNA]</scope>
    <source>
        <strain evidence="2">AArc-Sl</strain>
    </source>
</reference>
<dbReference type="OrthoDB" id="206507at2157"/>
<gene>
    <name evidence="1" type="ORF">AArcSl_3247</name>
</gene>
<dbReference type="KEGG" id="hdf:AArcSl_3247"/>
<evidence type="ECO:0000313" key="2">
    <source>
        <dbReference type="Proteomes" id="UP000263012"/>
    </source>
</evidence>
<dbReference type="GeneID" id="37879612"/>
<protein>
    <recommendedName>
        <fullName evidence="3">Lipoprotein</fullName>
    </recommendedName>
</protein>
<evidence type="ECO:0008006" key="3">
    <source>
        <dbReference type="Google" id="ProtNLM"/>
    </source>
</evidence>